<dbReference type="Proteomes" id="UP001165069">
    <property type="component" value="Unassembled WGS sequence"/>
</dbReference>
<accession>A0ABQ5QCW1</accession>
<protein>
    <submittedName>
        <fullName evidence="2">Molybdopterin-guanine dinucleotide biosynthesis protein B</fullName>
    </submittedName>
</protein>
<dbReference type="EMBL" id="BSDE01000001">
    <property type="protein sequence ID" value="GLH72261.1"/>
    <property type="molecule type" value="Genomic_DNA"/>
</dbReference>
<dbReference type="CDD" id="cd03116">
    <property type="entry name" value="MobB"/>
    <property type="match status" value="1"/>
</dbReference>
<evidence type="ECO:0000259" key="1">
    <source>
        <dbReference type="Pfam" id="PF03205"/>
    </source>
</evidence>
<dbReference type="NCBIfam" id="TIGR00176">
    <property type="entry name" value="mobB"/>
    <property type="match status" value="1"/>
</dbReference>
<gene>
    <name evidence="2" type="primary">mobB</name>
    <name evidence="2" type="ORF">GETHLI_07630</name>
</gene>
<reference evidence="2 3" key="1">
    <citation type="journal article" date="2023" name="Antonie Van Leeuwenhoek">
        <title>Mesoterricola silvestris gen. nov., sp. nov., Mesoterricola sediminis sp. nov., Geothrix oryzae sp. nov., Geothrix edaphica sp. nov., Geothrix rubra sp. nov., and Geothrix limicola sp. nov., six novel members of Acidobacteriota isolated from soils.</title>
        <authorList>
            <person name="Itoh H."/>
            <person name="Sugisawa Y."/>
            <person name="Mise K."/>
            <person name="Xu Z."/>
            <person name="Kuniyasu M."/>
            <person name="Ushijima N."/>
            <person name="Kawano K."/>
            <person name="Kobayashi E."/>
            <person name="Shiratori Y."/>
            <person name="Masuda Y."/>
            <person name="Senoo K."/>
        </authorList>
    </citation>
    <scope>NUCLEOTIDE SEQUENCE [LARGE SCALE GENOMIC DNA]</scope>
    <source>
        <strain evidence="2 3">Red804</strain>
    </source>
</reference>
<dbReference type="InterPro" id="IPR004435">
    <property type="entry name" value="MobB_dom"/>
</dbReference>
<organism evidence="2 3">
    <name type="scientific">Geothrix limicola</name>
    <dbReference type="NCBI Taxonomy" id="2927978"/>
    <lineage>
        <taxon>Bacteria</taxon>
        <taxon>Pseudomonadati</taxon>
        <taxon>Acidobacteriota</taxon>
        <taxon>Holophagae</taxon>
        <taxon>Holophagales</taxon>
        <taxon>Holophagaceae</taxon>
        <taxon>Geothrix</taxon>
    </lineage>
</organism>
<dbReference type="Pfam" id="PF03205">
    <property type="entry name" value="MobB"/>
    <property type="match status" value="1"/>
</dbReference>
<dbReference type="RefSeq" id="WP_285570572.1">
    <property type="nucleotide sequence ID" value="NZ_BSDE01000001.1"/>
</dbReference>
<feature type="domain" description="Molybdopterin-guanine dinucleotide biosynthesis protein B (MobB)" evidence="1">
    <location>
        <begin position="3"/>
        <end position="135"/>
    </location>
</feature>
<keyword evidence="3" id="KW-1185">Reference proteome</keyword>
<dbReference type="Gene3D" id="3.40.50.300">
    <property type="entry name" value="P-loop containing nucleotide triphosphate hydrolases"/>
    <property type="match status" value="1"/>
</dbReference>
<dbReference type="InterPro" id="IPR027417">
    <property type="entry name" value="P-loop_NTPase"/>
</dbReference>
<dbReference type="InterPro" id="IPR052539">
    <property type="entry name" value="MGD_biosynthesis_adapter"/>
</dbReference>
<sequence>MKVMGIVGWSGSGKTSLLVELLPILCGMGLKVSTMKHAHHRFDVDKPGKDSFRHREAGASEVLVVTSSRWVLMHESREEPEPSIEALIERMTPVDLLLIEGFKTHHHPKLEIHRESEGKPLLYPGDPEIVAVASDTKLPGQTIPQLDLNDPAAIARFILNHTGLEPRKGTDVAL</sequence>
<dbReference type="PANTHER" id="PTHR40072:SF1">
    <property type="entry name" value="MOLYBDOPTERIN-GUANINE DINUCLEOTIDE BIOSYNTHESIS ADAPTER PROTEIN"/>
    <property type="match status" value="1"/>
</dbReference>
<proteinExistence type="predicted"/>
<evidence type="ECO:0000313" key="3">
    <source>
        <dbReference type="Proteomes" id="UP001165069"/>
    </source>
</evidence>
<dbReference type="SUPFAM" id="SSF52540">
    <property type="entry name" value="P-loop containing nucleoside triphosphate hydrolases"/>
    <property type="match status" value="1"/>
</dbReference>
<dbReference type="PANTHER" id="PTHR40072">
    <property type="entry name" value="MOLYBDOPTERIN-GUANINE DINUCLEOTIDE BIOSYNTHESIS ADAPTER PROTEIN-RELATED"/>
    <property type="match status" value="1"/>
</dbReference>
<comment type="caution">
    <text evidence="2">The sequence shown here is derived from an EMBL/GenBank/DDBJ whole genome shotgun (WGS) entry which is preliminary data.</text>
</comment>
<evidence type="ECO:0000313" key="2">
    <source>
        <dbReference type="EMBL" id="GLH72261.1"/>
    </source>
</evidence>
<name>A0ABQ5QCW1_9BACT</name>